<dbReference type="AlphaFoldDB" id="A0A7Y0Q500"/>
<dbReference type="GO" id="GO:0008732">
    <property type="term" value="F:L-allo-threonine aldolase activity"/>
    <property type="evidence" value="ECO:0007669"/>
    <property type="project" value="TreeGrafter"/>
</dbReference>
<evidence type="ECO:0000256" key="3">
    <source>
        <dbReference type="ARBA" id="ARBA00022898"/>
    </source>
</evidence>
<sequence>MEKRTLKAVFREAPYPLSGHGARTIKVLKDALDAMSSDTLSDSYGNGEIIEAFQDKMARYLGKEAAIFFPSGTMAQQIALRIWCDRNGTAKVAYELFQKLTRTAPRTGVKIRWGGRPFG</sequence>
<dbReference type="PANTHER" id="PTHR48097:SF9">
    <property type="entry name" value="L-THREONINE ALDOLASE"/>
    <property type="match status" value="1"/>
</dbReference>
<dbReference type="Gene3D" id="3.40.640.10">
    <property type="entry name" value="Type I PLP-dependent aspartate aminotransferase-like (Major domain)"/>
    <property type="match status" value="1"/>
</dbReference>
<dbReference type="Pfam" id="PF01212">
    <property type="entry name" value="Beta_elim_lyase"/>
    <property type="match status" value="1"/>
</dbReference>
<dbReference type="InterPro" id="IPR015424">
    <property type="entry name" value="PyrdxlP-dep_Trfase"/>
</dbReference>
<dbReference type="GO" id="GO:0005829">
    <property type="term" value="C:cytosol"/>
    <property type="evidence" value="ECO:0007669"/>
    <property type="project" value="TreeGrafter"/>
</dbReference>
<accession>A0A7Y0Q500</accession>
<keyword evidence="6" id="KW-1185">Reference proteome</keyword>
<dbReference type="PANTHER" id="PTHR48097">
    <property type="entry name" value="L-THREONINE ALDOLASE-RELATED"/>
    <property type="match status" value="1"/>
</dbReference>
<proteinExistence type="inferred from homology"/>
<comment type="cofactor">
    <cofactor evidence="1">
        <name>pyridoxal 5'-phosphate</name>
        <dbReference type="ChEBI" id="CHEBI:597326"/>
    </cofactor>
</comment>
<dbReference type="Proteomes" id="UP000533476">
    <property type="component" value="Unassembled WGS sequence"/>
</dbReference>
<evidence type="ECO:0000259" key="4">
    <source>
        <dbReference type="Pfam" id="PF01212"/>
    </source>
</evidence>
<gene>
    <name evidence="5" type="ORF">HIJ39_15515</name>
</gene>
<dbReference type="SUPFAM" id="SSF53383">
    <property type="entry name" value="PLP-dependent transferases"/>
    <property type="match status" value="1"/>
</dbReference>
<organism evidence="5 6">
    <name type="scientific">Sulfobacillus harzensis</name>
    <dbReference type="NCBI Taxonomy" id="2729629"/>
    <lineage>
        <taxon>Bacteria</taxon>
        <taxon>Bacillati</taxon>
        <taxon>Bacillota</taxon>
        <taxon>Clostridia</taxon>
        <taxon>Eubacteriales</taxon>
        <taxon>Clostridiales Family XVII. Incertae Sedis</taxon>
        <taxon>Sulfobacillus</taxon>
    </lineage>
</organism>
<protein>
    <recommendedName>
        <fullName evidence="4">Aromatic amino acid beta-eliminating lyase/threonine aldolase domain-containing protein</fullName>
    </recommendedName>
</protein>
<evidence type="ECO:0000256" key="1">
    <source>
        <dbReference type="ARBA" id="ARBA00001933"/>
    </source>
</evidence>
<evidence type="ECO:0000256" key="2">
    <source>
        <dbReference type="ARBA" id="ARBA00006966"/>
    </source>
</evidence>
<dbReference type="InterPro" id="IPR015421">
    <property type="entry name" value="PyrdxlP-dep_Trfase_major"/>
</dbReference>
<dbReference type="EMBL" id="JABBVZ010000065">
    <property type="protein sequence ID" value="NMP23749.1"/>
    <property type="molecule type" value="Genomic_DNA"/>
</dbReference>
<comment type="similarity">
    <text evidence="2">Belongs to the threonine aldolase family.</text>
</comment>
<reference evidence="5 6" key="1">
    <citation type="submission" date="2020-04" db="EMBL/GenBank/DDBJ databases">
        <authorList>
            <person name="Zhang R."/>
            <person name="Schippers A."/>
        </authorList>
    </citation>
    <scope>NUCLEOTIDE SEQUENCE [LARGE SCALE GENOMIC DNA]</scope>
    <source>
        <strain evidence="5 6">DSM 109850</strain>
    </source>
</reference>
<dbReference type="GO" id="GO:0006545">
    <property type="term" value="P:glycine biosynthetic process"/>
    <property type="evidence" value="ECO:0007669"/>
    <property type="project" value="TreeGrafter"/>
</dbReference>
<name>A0A7Y0Q500_9FIRM</name>
<comment type="caution">
    <text evidence="5">The sequence shown here is derived from an EMBL/GenBank/DDBJ whole genome shotgun (WGS) entry which is preliminary data.</text>
</comment>
<evidence type="ECO:0000313" key="5">
    <source>
        <dbReference type="EMBL" id="NMP23749.1"/>
    </source>
</evidence>
<dbReference type="InterPro" id="IPR001597">
    <property type="entry name" value="ArAA_b-elim_lyase/Thr_aldolase"/>
</dbReference>
<feature type="domain" description="Aromatic amino acid beta-eliminating lyase/threonine aldolase" evidence="4">
    <location>
        <begin position="31"/>
        <end position="88"/>
    </location>
</feature>
<evidence type="ECO:0000313" key="6">
    <source>
        <dbReference type="Proteomes" id="UP000533476"/>
    </source>
</evidence>
<dbReference type="GO" id="GO:0006567">
    <property type="term" value="P:L-threonine catabolic process"/>
    <property type="evidence" value="ECO:0007669"/>
    <property type="project" value="TreeGrafter"/>
</dbReference>
<dbReference type="RefSeq" id="WP_207711716.1">
    <property type="nucleotide sequence ID" value="NZ_JABBVZ010000065.1"/>
</dbReference>
<keyword evidence="3" id="KW-0663">Pyridoxal phosphate</keyword>
<feature type="non-terminal residue" evidence="5">
    <location>
        <position position="119"/>
    </location>
</feature>